<dbReference type="GO" id="GO:0016042">
    <property type="term" value="P:lipid catabolic process"/>
    <property type="evidence" value="ECO:0007669"/>
    <property type="project" value="UniProtKB-KW"/>
</dbReference>
<evidence type="ECO:0000256" key="1">
    <source>
        <dbReference type="ARBA" id="ARBA00007920"/>
    </source>
</evidence>
<comment type="caution">
    <text evidence="5">The sequence shown here is derived from an EMBL/GenBank/DDBJ whole genome shotgun (WGS) entry which is preliminary data.</text>
</comment>
<feature type="transmembrane region" description="Helical" evidence="3">
    <location>
        <begin position="271"/>
        <end position="292"/>
    </location>
</feature>
<dbReference type="SUPFAM" id="SSF53474">
    <property type="entry name" value="alpha/beta-Hydrolases"/>
    <property type="match status" value="1"/>
</dbReference>
<dbReference type="FunCoup" id="A0A2N3N5P2">
    <property type="interactions" value="124"/>
</dbReference>
<keyword evidence="6" id="KW-1185">Reference proteome</keyword>
<dbReference type="InterPro" id="IPR029058">
    <property type="entry name" value="AB_hydrolase_fold"/>
</dbReference>
<dbReference type="GO" id="GO:0047372">
    <property type="term" value="F:monoacylglycerol lipase activity"/>
    <property type="evidence" value="ECO:0007669"/>
    <property type="project" value="TreeGrafter"/>
</dbReference>
<protein>
    <recommendedName>
        <fullName evidence="4">DUF676 domain-containing protein</fullName>
    </recommendedName>
</protein>
<keyword evidence="2" id="KW-0443">Lipid metabolism</keyword>
<evidence type="ECO:0000313" key="5">
    <source>
        <dbReference type="EMBL" id="PKS07737.1"/>
    </source>
</evidence>
<dbReference type="InterPro" id="IPR044294">
    <property type="entry name" value="Lipase-like"/>
</dbReference>
<dbReference type="InParanoid" id="A0A2N3N5P2"/>
<keyword evidence="2" id="KW-0442">Lipid degradation</keyword>
<dbReference type="PANTHER" id="PTHR12482">
    <property type="entry name" value="LIPASE ROG1-RELATED-RELATED"/>
    <property type="match status" value="1"/>
</dbReference>
<dbReference type="GO" id="GO:0005811">
    <property type="term" value="C:lipid droplet"/>
    <property type="evidence" value="ECO:0007669"/>
    <property type="project" value="TreeGrafter"/>
</dbReference>
<feature type="domain" description="DUF676" evidence="4">
    <location>
        <begin position="8"/>
        <end position="206"/>
    </location>
</feature>
<keyword evidence="3" id="KW-1133">Transmembrane helix</keyword>
<dbReference type="Gene3D" id="3.40.50.1820">
    <property type="entry name" value="alpha/beta hydrolase"/>
    <property type="match status" value="1"/>
</dbReference>
<name>A0A2N3N5P2_9PEZI</name>
<dbReference type="VEuPathDB" id="FungiDB:jhhlp_006345"/>
<gene>
    <name evidence="5" type="ORF">jhhlp_006345</name>
</gene>
<keyword evidence="3" id="KW-0812">Transmembrane</keyword>
<comment type="similarity">
    <text evidence="1">Belongs to the putative lipase ROG1 family.</text>
</comment>
<dbReference type="AlphaFoldDB" id="A0A2N3N5P2"/>
<sequence>MEDVGGSSNANHLCVLVHGLWGNPYHMRNIAKALRSKYGADELYLLIVKRNSESFTHDGIELGGERVSTEIEEEIYATKTRGGLFTKLSIVGYSLGGLVARYAIGLLHAKGILDTPWTFTTFVTPHLGVRTPLKGWHNHVWNVVGARTLSVSGRQLFMVDKFRDTGLPLLSVMADPKSIFMKGLRKFKRHTAYANVVNDTSSVYYTTGISKTDPFSDMSKVDVAYVRGGEDVIIDLKKSVVKRSQIMPPITPSATPLAILRVLRRLPLSTLQVAMGILGFVIYLLGSVYWNLSSSRRIRLHEKGLAGIRVEDYRMPLWIMEVREEAERTYEALNNTHENEYLGKDSNGNFEGETMDLESDTEGVMAKERVLSRPSEPTLALTPSQFAMIDSLNSVGWRRYPVWIHKDKHSHAAIIVRVDKPTATEGWIVLSHWLEEEFLA</sequence>
<evidence type="ECO:0000256" key="2">
    <source>
        <dbReference type="ARBA" id="ARBA00022963"/>
    </source>
</evidence>
<dbReference type="OrthoDB" id="273452at2759"/>
<keyword evidence="3" id="KW-0472">Membrane</keyword>
<evidence type="ECO:0000259" key="4">
    <source>
        <dbReference type="Pfam" id="PF05057"/>
    </source>
</evidence>
<dbReference type="Proteomes" id="UP000233524">
    <property type="component" value="Unassembled WGS sequence"/>
</dbReference>
<accession>A0A2N3N5P2</accession>
<dbReference type="GO" id="GO:0004622">
    <property type="term" value="F:phosphatidylcholine lysophospholipase activity"/>
    <property type="evidence" value="ECO:0007669"/>
    <property type="project" value="TreeGrafter"/>
</dbReference>
<dbReference type="InterPro" id="IPR007751">
    <property type="entry name" value="DUF676_lipase-like"/>
</dbReference>
<proteinExistence type="inferred from homology"/>
<dbReference type="EMBL" id="NLAX01000701">
    <property type="protein sequence ID" value="PKS07737.1"/>
    <property type="molecule type" value="Genomic_DNA"/>
</dbReference>
<organism evidence="5 6">
    <name type="scientific">Lomentospora prolificans</name>
    <dbReference type="NCBI Taxonomy" id="41688"/>
    <lineage>
        <taxon>Eukaryota</taxon>
        <taxon>Fungi</taxon>
        <taxon>Dikarya</taxon>
        <taxon>Ascomycota</taxon>
        <taxon>Pezizomycotina</taxon>
        <taxon>Sordariomycetes</taxon>
        <taxon>Hypocreomycetidae</taxon>
        <taxon>Microascales</taxon>
        <taxon>Microascaceae</taxon>
        <taxon>Lomentospora</taxon>
    </lineage>
</organism>
<evidence type="ECO:0000256" key="3">
    <source>
        <dbReference type="SAM" id="Phobius"/>
    </source>
</evidence>
<dbReference type="Pfam" id="PF05057">
    <property type="entry name" value="DUF676"/>
    <property type="match status" value="1"/>
</dbReference>
<evidence type="ECO:0000313" key="6">
    <source>
        <dbReference type="Proteomes" id="UP000233524"/>
    </source>
</evidence>
<dbReference type="PANTHER" id="PTHR12482:SF65">
    <property type="entry name" value="ESTERASE, PUTATIVE (AFU_ORTHOLOGUE AFUA_3G12320)-RELATED"/>
    <property type="match status" value="1"/>
</dbReference>
<reference evidence="5 6" key="1">
    <citation type="journal article" date="2017" name="G3 (Bethesda)">
        <title>First Draft Genome Sequence of the Pathogenic Fungus Lomentospora prolificans (Formerly Scedosporium prolificans).</title>
        <authorList>
            <person name="Luo R."/>
            <person name="Zimin A."/>
            <person name="Workman R."/>
            <person name="Fan Y."/>
            <person name="Pertea G."/>
            <person name="Grossman N."/>
            <person name="Wear M.P."/>
            <person name="Jia B."/>
            <person name="Miller H."/>
            <person name="Casadevall A."/>
            <person name="Timp W."/>
            <person name="Zhang S.X."/>
            <person name="Salzberg S.L."/>
        </authorList>
    </citation>
    <scope>NUCLEOTIDE SEQUENCE [LARGE SCALE GENOMIC DNA]</scope>
    <source>
        <strain evidence="5 6">JHH-5317</strain>
    </source>
</reference>